<name>A0AAX6MRD4_9PEZI</name>
<dbReference type="AlphaFoldDB" id="A0AAX6MRD4"/>
<keyword evidence="2" id="KW-1185">Reference proteome</keyword>
<accession>A0AAX6MRD4</accession>
<dbReference type="EMBL" id="JBANMG010000003">
    <property type="protein sequence ID" value="KAK6955076.1"/>
    <property type="molecule type" value="Genomic_DNA"/>
</dbReference>
<sequence length="258" mass="29104">MAEYTELELKTFELSKAECGSSLSVTSLALISDVPSSQHTPEKLFQSIQSKELWLVSPGICRMQIIVEQDELWPALGLAIKQEDIHYEPLYDGAPNLYFIIEHLHKSSVLLSPPHSPTARLNGIECLFRYQTKNSDLAGTDTRESSQYGVGMENCIPEPALQHQMSDLSDDTPDSAVHDCYWEEPILDAFSGYSGHWDDAGYLAQMALYVTIGIRKRMRGLRLFHLDTRPSLLELAPAIWNAHYLKVRELSHKNRGSV</sequence>
<reference evidence="1 2" key="1">
    <citation type="journal article" date="2024" name="Front Chem Biol">
        <title>Unveiling the potential of Daldinia eschscholtzii MFLUCC 19-0629 through bioactivity and bioinformatics studies for enhanced sustainable agriculture production.</title>
        <authorList>
            <person name="Brooks S."/>
            <person name="Weaver J.A."/>
            <person name="Klomchit A."/>
            <person name="Alharthi S.A."/>
            <person name="Onlamun T."/>
            <person name="Nurani R."/>
            <person name="Vong T.K."/>
            <person name="Alberti F."/>
            <person name="Greco C."/>
        </authorList>
    </citation>
    <scope>NUCLEOTIDE SEQUENCE [LARGE SCALE GENOMIC DNA]</scope>
    <source>
        <strain evidence="1">MFLUCC 19-0629</strain>
    </source>
</reference>
<evidence type="ECO:0000313" key="1">
    <source>
        <dbReference type="EMBL" id="KAK6955076.1"/>
    </source>
</evidence>
<organism evidence="1 2">
    <name type="scientific">Daldinia eschscholtzii</name>
    <dbReference type="NCBI Taxonomy" id="292717"/>
    <lineage>
        <taxon>Eukaryota</taxon>
        <taxon>Fungi</taxon>
        <taxon>Dikarya</taxon>
        <taxon>Ascomycota</taxon>
        <taxon>Pezizomycotina</taxon>
        <taxon>Sordariomycetes</taxon>
        <taxon>Xylariomycetidae</taxon>
        <taxon>Xylariales</taxon>
        <taxon>Hypoxylaceae</taxon>
        <taxon>Daldinia</taxon>
    </lineage>
</organism>
<comment type="caution">
    <text evidence="1">The sequence shown here is derived from an EMBL/GenBank/DDBJ whole genome shotgun (WGS) entry which is preliminary data.</text>
</comment>
<gene>
    <name evidence="1" type="ORF">Daesc_002706</name>
</gene>
<proteinExistence type="predicted"/>
<dbReference type="Proteomes" id="UP001369815">
    <property type="component" value="Unassembled WGS sequence"/>
</dbReference>
<evidence type="ECO:0000313" key="2">
    <source>
        <dbReference type="Proteomes" id="UP001369815"/>
    </source>
</evidence>
<protein>
    <submittedName>
        <fullName evidence="1">Uncharacterized protein</fullName>
    </submittedName>
</protein>